<name>A0A7I8JZR6_SPIIN</name>
<dbReference type="OrthoDB" id="439808at2759"/>
<dbReference type="PROSITE" id="PS50102">
    <property type="entry name" value="RRM"/>
    <property type="match status" value="1"/>
</dbReference>
<feature type="domain" description="RRM" evidence="3">
    <location>
        <begin position="14"/>
        <end position="103"/>
    </location>
</feature>
<dbReference type="EMBL" id="LR746264">
    <property type="protein sequence ID" value="CAA7389479.1"/>
    <property type="molecule type" value="Genomic_DNA"/>
</dbReference>
<keyword evidence="5" id="KW-1185">Reference proteome</keyword>
<dbReference type="FunFam" id="3.30.70.330:FF:000440">
    <property type="entry name" value="Putative RNA-binding protein ARP1"/>
    <property type="match status" value="1"/>
</dbReference>
<dbReference type="SMART" id="SM00360">
    <property type="entry name" value="RRM"/>
    <property type="match status" value="1"/>
</dbReference>
<reference evidence="4" key="1">
    <citation type="submission" date="2020-02" db="EMBL/GenBank/DDBJ databases">
        <authorList>
            <person name="Scholz U."/>
            <person name="Mascher M."/>
            <person name="Fiebig A."/>
        </authorList>
    </citation>
    <scope>NUCLEOTIDE SEQUENCE</scope>
</reference>
<protein>
    <recommendedName>
        <fullName evidence="3">RRM domain-containing protein</fullName>
    </recommendedName>
</protein>
<evidence type="ECO:0000313" key="4">
    <source>
        <dbReference type="EMBL" id="CAA7389479.1"/>
    </source>
</evidence>
<accession>A0A7I8JZR6</accession>
<dbReference type="GO" id="GO:0003723">
    <property type="term" value="F:RNA binding"/>
    <property type="evidence" value="ECO:0007669"/>
    <property type="project" value="UniProtKB-UniRule"/>
</dbReference>
<evidence type="ECO:0000313" key="5">
    <source>
        <dbReference type="Proteomes" id="UP000663760"/>
    </source>
</evidence>
<dbReference type="PANTHER" id="PTHR11176">
    <property type="entry name" value="BOULE-RELATED"/>
    <property type="match status" value="1"/>
</dbReference>
<organism evidence="4 5">
    <name type="scientific">Spirodela intermedia</name>
    <name type="common">Intermediate duckweed</name>
    <dbReference type="NCBI Taxonomy" id="51605"/>
    <lineage>
        <taxon>Eukaryota</taxon>
        <taxon>Viridiplantae</taxon>
        <taxon>Streptophyta</taxon>
        <taxon>Embryophyta</taxon>
        <taxon>Tracheophyta</taxon>
        <taxon>Spermatophyta</taxon>
        <taxon>Magnoliopsida</taxon>
        <taxon>Liliopsida</taxon>
        <taxon>Araceae</taxon>
        <taxon>Lemnoideae</taxon>
        <taxon>Spirodela</taxon>
    </lineage>
</organism>
<dbReference type="InterPro" id="IPR000504">
    <property type="entry name" value="RRM_dom"/>
</dbReference>
<dbReference type="PANTHER" id="PTHR11176:SF57">
    <property type="entry name" value="PROTEIN BOULE"/>
    <property type="match status" value="1"/>
</dbReference>
<proteinExistence type="predicted"/>
<evidence type="ECO:0000259" key="3">
    <source>
        <dbReference type="PROSITE" id="PS50102"/>
    </source>
</evidence>
<dbReference type="Pfam" id="PF00076">
    <property type="entry name" value="RRM_1"/>
    <property type="match status" value="1"/>
</dbReference>
<evidence type="ECO:0000256" key="1">
    <source>
        <dbReference type="ARBA" id="ARBA00022884"/>
    </source>
</evidence>
<gene>
    <name evidence="4" type="ORF">SI8410_01001525</name>
</gene>
<dbReference type="AlphaFoldDB" id="A0A7I8JZR6"/>
<sequence length="267" mass="28301">MVASMGLAGDTSMTKVFVGGLAWETQKESLREHFDRYGEILEAVIIFDKATGRSKGYGFVTFKEAEAAKKACEEATPVINGRRANCNLASLGARRIRSSSPASAAAAAVSQPQQGLVAPKSRVMTPPPLPASAAVPLYYPYAAPPFQHHYHGIPYYVSYGYTPSYVADVGYSRKLSHPGGGSAAGYLPAQFPPASYPAEQAGLLVHGAPLPYYPWYHWQQQAQAVGVPTHALAPATPTAVANVPAVVISKPPPPRPPATVEEVAGCR</sequence>
<dbReference type="Gene3D" id="3.30.70.330">
    <property type="match status" value="1"/>
</dbReference>
<dbReference type="InterPro" id="IPR012677">
    <property type="entry name" value="Nucleotide-bd_a/b_plait_sf"/>
</dbReference>
<keyword evidence="1 2" id="KW-0694">RNA-binding</keyword>
<evidence type="ECO:0000256" key="2">
    <source>
        <dbReference type="PROSITE-ProRule" id="PRU00176"/>
    </source>
</evidence>
<dbReference type="Proteomes" id="UP000663760">
    <property type="component" value="Chromosome 1"/>
</dbReference>
<dbReference type="SUPFAM" id="SSF54928">
    <property type="entry name" value="RNA-binding domain, RBD"/>
    <property type="match status" value="1"/>
</dbReference>
<dbReference type="InterPro" id="IPR035979">
    <property type="entry name" value="RBD_domain_sf"/>
</dbReference>